<evidence type="ECO:0000256" key="1">
    <source>
        <dbReference type="SAM" id="MobiDB-lite"/>
    </source>
</evidence>
<organism evidence="2 3">
    <name type="scientific">Knufia fluminis</name>
    <dbReference type="NCBI Taxonomy" id="191047"/>
    <lineage>
        <taxon>Eukaryota</taxon>
        <taxon>Fungi</taxon>
        <taxon>Dikarya</taxon>
        <taxon>Ascomycota</taxon>
        <taxon>Pezizomycotina</taxon>
        <taxon>Eurotiomycetes</taxon>
        <taxon>Chaetothyriomycetidae</taxon>
        <taxon>Chaetothyriales</taxon>
        <taxon>Trichomeriaceae</taxon>
        <taxon>Knufia</taxon>
    </lineage>
</organism>
<proteinExistence type="predicted"/>
<name>A0AAN8ET33_9EURO</name>
<evidence type="ECO:0000313" key="2">
    <source>
        <dbReference type="EMBL" id="KAK5951628.1"/>
    </source>
</evidence>
<reference evidence="2 3" key="1">
    <citation type="submission" date="2022-12" db="EMBL/GenBank/DDBJ databases">
        <title>Genomic features and morphological characterization of a novel Knufia sp. strain isolated from spacecraft assembly facility.</title>
        <authorList>
            <person name="Teixeira M."/>
            <person name="Chander A.M."/>
            <person name="Stajich J.E."/>
            <person name="Venkateswaran K."/>
        </authorList>
    </citation>
    <scope>NUCLEOTIDE SEQUENCE [LARGE SCALE GENOMIC DNA]</scope>
    <source>
        <strain evidence="2 3">FJI-L2-BK-P2</strain>
    </source>
</reference>
<comment type="caution">
    <text evidence="2">The sequence shown here is derived from an EMBL/GenBank/DDBJ whole genome shotgun (WGS) entry which is preliminary data.</text>
</comment>
<dbReference type="EMBL" id="JAKLMC020000019">
    <property type="protein sequence ID" value="KAK5951628.1"/>
    <property type="molecule type" value="Genomic_DNA"/>
</dbReference>
<accession>A0AAN8ET33</accession>
<dbReference type="AlphaFoldDB" id="A0AAN8ET33"/>
<keyword evidence="3" id="KW-1185">Reference proteome</keyword>
<dbReference type="Proteomes" id="UP001316803">
    <property type="component" value="Unassembled WGS sequence"/>
</dbReference>
<sequence length="136" mass="14544">MSFLETLIDLTVSGKLGGTGKEKETKGKQKQQESNQGHEKSKADTEDTQDRSKNNEVKIPSQNSAPNVPDHVRFQHHKAISPAANITSTPGTAIDDPALVPELAAADPEEVALSSFSVEVAEPSTLATETPVLFTH</sequence>
<protein>
    <submittedName>
        <fullName evidence="2">Uncharacterized protein</fullName>
    </submittedName>
</protein>
<feature type="compositionally biased region" description="Basic and acidic residues" evidence="1">
    <location>
        <begin position="20"/>
        <end position="56"/>
    </location>
</feature>
<feature type="region of interest" description="Disordered" evidence="1">
    <location>
        <begin position="1"/>
        <end position="70"/>
    </location>
</feature>
<evidence type="ECO:0000313" key="3">
    <source>
        <dbReference type="Proteomes" id="UP001316803"/>
    </source>
</evidence>
<gene>
    <name evidence="2" type="ORF">OHC33_007307</name>
</gene>